<accession>A0ABM7W4Z1</accession>
<dbReference type="RefSeq" id="WP_284153102.1">
    <property type="nucleotide sequence ID" value="NZ_AP025516.1"/>
</dbReference>
<evidence type="ECO:0000313" key="2">
    <source>
        <dbReference type="Proteomes" id="UP000830055"/>
    </source>
</evidence>
<reference evidence="1 2" key="1">
    <citation type="submission" date="2022-01" db="EMBL/GenBank/DDBJ databases">
        <title>Desulfofustis limnae sp. nov., a novel mesophilic sulfate-reducing bacterium isolated from marsh soil.</title>
        <authorList>
            <person name="Watanabe M."/>
            <person name="Takahashi A."/>
            <person name="Kojima H."/>
            <person name="Fukui M."/>
        </authorList>
    </citation>
    <scope>NUCLEOTIDE SEQUENCE [LARGE SCALE GENOMIC DNA]</scope>
    <source>
        <strain evidence="1 2">PPLL</strain>
    </source>
</reference>
<keyword evidence="2" id="KW-1185">Reference proteome</keyword>
<dbReference type="Proteomes" id="UP000830055">
    <property type="component" value="Chromosome"/>
</dbReference>
<protein>
    <recommendedName>
        <fullName evidence="3">DUF5655 domain-containing protein</fullName>
    </recommendedName>
</protein>
<evidence type="ECO:0000313" key="1">
    <source>
        <dbReference type="EMBL" id="BDD85995.1"/>
    </source>
</evidence>
<organism evidence="1 2">
    <name type="scientific">Desulfofustis limnaeus</name>
    <dbReference type="NCBI Taxonomy" id="2740163"/>
    <lineage>
        <taxon>Bacteria</taxon>
        <taxon>Pseudomonadati</taxon>
        <taxon>Thermodesulfobacteriota</taxon>
        <taxon>Desulfobulbia</taxon>
        <taxon>Desulfobulbales</taxon>
        <taxon>Desulfocapsaceae</taxon>
        <taxon>Desulfofustis</taxon>
    </lineage>
</organism>
<evidence type="ECO:0008006" key="3">
    <source>
        <dbReference type="Google" id="ProtNLM"/>
    </source>
</evidence>
<dbReference type="EMBL" id="AP025516">
    <property type="protein sequence ID" value="BDD85995.1"/>
    <property type="molecule type" value="Genomic_DNA"/>
</dbReference>
<proteinExistence type="predicted"/>
<gene>
    <name evidence="1" type="ORF">DPPLL_03600</name>
</gene>
<name>A0ABM7W4Z1_9BACT</name>
<sequence length="312" mass="36349">MRKLSDTFLHDLQFGLLQPLLSRVKQDNTLMLAIRNDYINIYYRGGNIIRVKSKNNSRYYPTFDLQYNIFNRDIPSLPIDIASRNDVEMWIESLPRLKEIMDYYFSAHPKPEREFQQLVARENNDSTISNTSEYFISDIEFADSEHGARFDMLAIRWLASQRKDGTKCKVALIEMKYADNALGGNAGLLKHLQDINDFIANPVSYENLLETMENQFNQLDQLGLLKFNKGKSNAKITLNPDDKPELIFILANHNPRSKKLKTVLENSLVEQFDNSQNFDLRFYTASYAGYGLHKESMVTLTQFRQLMTKRSW</sequence>